<dbReference type="EMBL" id="KZ107839">
    <property type="protein sequence ID" value="OSS52417.1"/>
    <property type="molecule type" value="Genomic_DNA"/>
</dbReference>
<dbReference type="AlphaFoldDB" id="A0A1Y2MAB9"/>
<dbReference type="InterPro" id="IPR040632">
    <property type="entry name" value="Sulfotransfer_4"/>
</dbReference>
<keyword evidence="3" id="KW-1185">Reference proteome</keyword>
<dbReference type="SUPFAM" id="SSF52540">
    <property type="entry name" value="P-loop containing nucleoside triphosphate hydrolases"/>
    <property type="match status" value="1"/>
</dbReference>
<proteinExistence type="predicted"/>
<name>A0A1Y2MAB9_EPING</name>
<protein>
    <recommendedName>
        <fullName evidence="4">NAD dependent epimerase/dehydratase</fullName>
    </recommendedName>
</protein>
<dbReference type="Proteomes" id="UP000193240">
    <property type="component" value="Unassembled WGS sequence"/>
</dbReference>
<evidence type="ECO:0008006" key="4">
    <source>
        <dbReference type="Google" id="ProtNLM"/>
    </source>
</evidence>
<evidence type="ECO:0000256" key="1">
    <source>
        <dbReference type="SAM" id="Phobius"/>
    </source>
</evidence>
<dbReference type="Gene3D" id="3.40.50.300">
    <property type="entry name" value="P-loop containing nucleotide triphosphate hydrolases"/>
    <property type="match status" value="1"/>
</dbReference>
<dbReference type="STRING" id="105696.A0A1Y2MAB9"/>
<keyword evidence="1" id="KW-0472">Membrane</keyword>
<accession>A0A1Y2MAB9</accession>
<evidence type="ECO:0000313" key="2">
    <source>
        <dbReference type="EMBL" id="OSS52417.1"/>
    </source>
</evidence>
<sequence length="263" mass="28943">MGAQASTPKPNTTIRVIGAGLPRTGTASFSAALSTLLDAPVYHGGTQVTLGPPSHIKSWITALSHWPPCTSSDARIVITQLQTRLDGYAAVTDAPCNGLVPELLKLYPDAIVICTVRDPDAWVASMATVANAATLWFLGVVLFWIPGMRHFPRYIDLLRKQWVELYGAPEPATRLHWDGHVEYLKRVVPKDRLVFYDVKEGWEPLCRVLGKEVPSLEFPRINDGKAIEALTRKFVVKGLMRWGIVGLTVGVGVVSFWYSSGNH</sequence>
<organism evidence="2 3">
    <name type="scientific">Epicoccum nigrum</name>
    <name type="common">Soil fungus</name>
    <name type="synonym">Epicoccum purpurascens</name>
    <dbReference type="NCBI Taxonomy" id="105696"/>
    <lineage>
        <taxon>Eukaryota</taxon>
        <taxon>Fungi</taxon>
        <taxon>Dikarya</taxon>
        <taxon>Ascomycota</taxon>
        <taxon>Pezizomycotina</taxon>
        <taxon>Dothideomycetes</taxon>
        <taxon>Pleosporomycetidae</taxon>
        <taxon>Pleosporales</taxon>
        <taxon>Pleosporineae</taxon>
        <taxon>Didymellaceae</taxon>
        <taxon>Epicoccum</taxon>
    </lineage>
</organism>
<evidence type="ECO:0000313" key="3">
    <source>
        <dbReference type="Proteomes" id="UP000193240"/>
    </source>
</evidence>
<dbReference type="PANTHER" id="PTHR36978">
    <property type="entry name" value="P-LOOP CONTAINING NUCLEOTIDE TRIPHOSPHATE HYDROLASE"/>
    <property type="match status" value="1"/>
</dbReference>
<keyword evidence="1" id="KW-1133">Transmembrane helix</keyword>
<dbReference type="PANTHER" id="PTHR36978:SF3">
    <property type="entry name" value="P-LOOP CONTAINING NUCLEOSIDE TRIPHOSPHATE HYDROLASE PROTEIN"/>
    <property type="match status" value="1"/>
</dbReference>
<dbReference type="InterPro" id="IPR027417">
    <property type="entry name" value="P-loop_NTPase"/>
</dbReference>
<keyword evidence="1" id="KW-0812">Transmembrane</keyword>
<feature type="transmembrane region" description="Helical" evidence="1">
    <location>
        <begin position="121"/>
        <end position="145"/>
    </location>
</feature>
<reference evidence="2 3" key="1">
    <citation type="journal article" date="2017" name="Genome Announc.">
        <title>Genome sequence of the saprophytic ascomycete Epicoccum nigrum ICMP 19927 strain isolated from New Zealand.</title>
        <authorList>
            <person name="Fokin M."/>
            <person name="Fleetwood D."/>
            <person name="Weir B.S."/>
            <person name="Villas-Boas S.G."/>
        </authorList>
    </citation>
    <scope>NUCLEOTIDE SEQUENCE [LARGE SCALE GENOMIC DNA]</scope>
    <source>
        <strain evidence="2 3">ICMP 19927</strain>
    </source>
</reference>
<feature type="transmembrane region" description="Helical" evidence="1">
    <location>
        <begin position="239"/>
        <end position="258"/>
    </location>
</feature>
<gene>
    <name evidence="2" type="ORF">B5807_02730</name>
</gene>
<dbReference type="Pfam" id="PF17784">
    <property type="entry name" value="Sulfotransfer_4"/>
    <property type="match status" value="1"/>
</dbReference>
<dbReference type="InParanoid" id="A0A1Y2MAB9"/>
<dbReference type="OMA" id="AGQHGRE"/>